<reference evidence="2 3" key="1">
    <citation type="journal article" date="2024" name="Plant J.">
        <title>Genome sequences and population genomics reveal climatic adaptation and genomic divergence between two closely related sweetgum species.</title>
        <authorList>
            <person name="Xu W.Q."/>
            <person name="Ren C.Q."/>
            <person name="Zhang X.Y."/>
            <person name="Comes H.P."/>
            <person name="Liu X.H."/>
            <person name="Li Y.G."/>
            <person name="Kettle C.J."/>
            <person name="Jalonen R."/>
            <person name="Gaisberger H."/>
            <person name="Ma Y.Z."/>
            <person name="Qiu Y.X."/>
        </authorList>
    </citation>
    <scope>NUCLEOTIDE SEQUENCE [LARGE SCALE GENOMIC DNA]</scope>
    <source>
        <strain evidence="2">Hangzhou</strain>
    </source>
</reference>
<gene>
    <name evidence="2" type="ORF">L1049_003943</name>
</gene>
<dbReference type="EMBL" id="JBBPBK010000007">
    <property type="protein sequence ID" value="KAK9281051.1"/>
    <property type="molecule type" value="Genomic_DNA"/>
</dbReference>
<dbReference type="SUPFAM" id="SSF52047">
    <property type="entry name" value="RNI-like"/>
    <property type="match status" value="1"/>
</dbReference>
<evidence type="ECO:0000313" key="2">
    <source>
        <dbReference type="EMBL" id="KAK9281051.1"/>
    </source>
</evidence>
<evidence type="ECO:0000259" key="1">
    <source>
        <dbReference type="Pfam" id="PF00646"/>
    </source>
</evidence>
<sequence>MADTYKVLPQDCWKLIFSRLDILEDVSLVCKEFYSISNSLIHSIELYEPTVQALCRLLKRFPDLKEIDLRLFHGDLDLALTKIARSGLNLEALYVSFQSEVSLEIVLQPRSLRELGRDAKIFGTHSELSELKLELLEARGTMIDDEGLAMIAKRCSGLQYLNLNDCSEVTTRGVKEVVEKCTKLKEINLYKCCNVGADILVSMVCSRPSMRRTIPCHFVPNKDQILHHGVLWF</sequence>
<dbReference type="SUPFAM" id="SSF81383">
    <property type="entry name" value="F-box domain"/>
    <property type="match status" value="1"/>
</dbReference>
<protein>
    <recommendedName>
        <fullName evidence="1">F-box domain-containing protein</fullName>
    </recommendedName>
</protein>
<dbReference type="SMART" id="SM00367">
    <property type="entry name" value="LRR_CC"/>
    <property type="match status" value="2"/>
</dbReference>
<dbReference type="Gene3D" id="3.80.10.10">
    <property type="entry name" value="Ribonuclease Inhibitor"/>
    <property type="match status" value="1"/>
</dbReference>
<dbReference type="Pfam" id="PF00646">
    <property type="entry name" value="F-box"/>
    <property type="match status" value="1"/>
</dbReference>
<keyword evidence="3" id="KW-1185">Reference proteome</keyword>
<accession>A0AAP0WXY9</accession>
<dbReference type="PANTHER" id="PTHR16134">
    <property type="entry name" value="F-BOX/TPR REPEAT PROTEIN POF3"/>
    <property type="match status" value="1"/>
</dbReference>
<dbReference type="InterPro" id="IPR032675">
    <property type="entry name" value="LRR_dom_sf"/>
</dbReference>
<dbReference type="Proteomes" id="UP001415857">
    <property type="component" value="Unassembled WGS sequence"/>
</dbReference>
<evidence type="ECO:0000313" key="3">
    <source>
        <dbReference type="Proteomes" id="UP001415857"/>
    </source>
</evidence>
<proteinExistence type="predicted"/>
<dbReference type="InterPro" id="IPR006553">
    <property type="entry name" value="Leu-rich_rpt_Cys-con_subtyp"/>
</dbReference>
<comment type="caution">
    <text evidence="2">The sequence shown here is derived from an EMBL/GenBank/DDBJ whole genome shotgun (WGS) entry which is preliminary data.</text>
</comment>
<feature type="domain" description="F-box" evidence="1">
    <location>
        <begin position="8"/>
        <end position="40"/>
    </location>
</feature>
<dbReference type="AlphaFoldDB" id="A0AAP0WXY9"/>
<organism evidence="2 3">
    <name type="scientific">Liquidambar formosana</name>
    <name type="common">Formosan gum</name>
    <dbReference type="NCBI Taxonomy" id="63359"/>
    <lineage>
        <taxon>Eukaryota</taxon>
        <taxon>Viridiplantae</taxon>
        <taxon>Streptophyta</taxon>
        <taxon>Embryophyta</taxon>
        <taxon>Tracheophyta</taxon>
        <taxon>Spermatophyta</taxon>
        <taxon>Magnoliopsida</taxon>
        <taxon>eudicotyledons</taxon>
        <taxon>Gunneridae</taxon>
        <taxon>Pentapetalae</taxon>
        <taxon>Saxifragales</taxon>
        <taxon>Altingiaceae</taxon>
        <taxon>Liquidambar</taxon>
    </lineage>
</organism>
<dbReference type="InterPro" id="IPR036047">
    <property type="entry name" value="F-box-like_dom_sf"/>
</dbReference>
<name>A0AAP0WXY9_LIQFO</name>
<dbReference type="GO" id="GO:0019005">
    <property type="term" value="C:SCF ubiquitin ligase complex"/>
    <property type="evidence" value="ECO:0007669"/>
    <property type="project" value="TreeGrafter"/>
</dbReference>
<dbReference type="PANTHER" id="PTHR16134:SF148">
    <property type="entry name" value="S-PHASE KINASE-ASSOCIATED PROTEIN 2, ISOFORM A"/>
    <property type="match status" value="1"/>
</dbReference>
<dbReference type="InterPro" id="IPR001810">
    <property type="entry name" value="F-box_dom"/>
</dbReference>
<dbReference type="GO" id="GO:0031146">
    <property type="term" value="P:SCF-dependent proteasomal ubiquitin-dependent protein catabolic process"/>
    <property type="evidence" value="ECO:0007669"/>
    <property type="project" value="TreeGrafter"/>
</dbReference>